<evidence type="ECO:0000313" key="8">
    <source>
        <dbReference type="Proteomes" id="UP000078559"/>
    </source>
</evidence>
<evidence type="ECO:0000313" key="7">
    <source>
        <dbReference type="EMBL" id="KUI64984.1"/>
    </source>
</evidence>
<dbReference type="Pfam" id="PF04479">
    <property type="entry name" value="RTA1"/>
    <property type="match status" value="1"/>
</dbReference>
<keyword evidence="4 6" id="KW-0472">Membrane</keyword>
<dbReference type="AlphaFoldDB" id="A0A194VLE8"/>
<comment type="subcellular location">
    <subcellularLocation>
        <location evidence="1">Membrane</location>
        <topology evidence="1">Multi-pass membrane protein</topology>
    </subcellularLocation>
</comment>
<feature type="compositionally biased region" description="Basic and acidic residues" evidence="5">
    <location>
        <begin position="314"/>
        <end position="324"/>
    </location>
</feature>
<feature type="region of interest" description="Disordered" evidence="5">
    <location>
        <begin position="314"/>
        <end position="348"/>
    </location>
</feature>
<dbReference type="InterPro" id="IPR007568">
    <property type="entry name" value="RTA1"/>
</dbReference>
<evidence type="ECO:0000256" key="6">
    <source>
        <dbReference type="SAM" id="Phobius"/>
    </source>
</evidence>
<evidence type="ECO:0000256" key="3">
    <source>
        <dbReference type="ARBA" id="ARBA00022989"/>
    </source>
</evidence>
<reference evidence="7" key="1">
    <citation type="submission" date="2014-12" db="EMBL/GenBank/DDBJ databases">
        <title>Genome Sequence of Valsa Canker Pathogens Uncovers a Specific Adaption of Colonization on Woody Bark.</title>
        <authorList>
            <person name="Yin Z."/>
            <person name="Liu H."/>
            <person name="Gao X."/>
            <person name="Li Z."/>
            <person name="Song N."/>
            <person name="Ke X."/>
            <person name="Dai Q."/>
            <person name="Wu Y."/>
            <person name="Sun Y."/>
            <person name="Xu J.-R."/>
            <person name="Kang Z.K."/>
            <person name="Wang L."/>
            <person name="Huang L."/>
        </authorList>
    </citation>
    <scope>NUCLEOTIDE SEQUENCE [LARGE SCALE GENOMIC DNA]</scope>
    <source>
        <strain evidence="7">03-8</strain>
    </source>
</reference>
<keyword evidence="3 6" id="KW-1133">Transmembrane helix</keyword>
<feature type="transmembrane region" description="Helical" evidence="6">
    <location>
        <begin position="74"/>
        <end position="92"/>
    </location>
</feature>
<feature type="transmembrane region" description="Helical" evidence="6">
    <location>
        <begin position="46"/>
        <end position="68"/>
    </location>
</feature>
<sequence>MNGQNHPILQERAAAMSNYVFFGPNANCTLAVCDPKYSIYGYIPTFGANLAFAIIFACAIALHVGLGVWSRSVWFMWCMVAGCLDEILGYAGRMWMSHDLWNFRAFMIQVGRVIKVCISTAPVFFCAAIYVLLAQTVTVFGPQLSRFNPKLFFWVFIICDIVSLALQGAGGALSAISIGENEIGVDLALAGLILQVATLVIFCTLYADYLWRFFKSPAFQARTNRPYPSRTVSFITRMKVFYAFEAVAVVLILVRCASRVHELKKGYTPSNKMLRHEDLFIGLEGIPIVIAVYTLMIGHPGLVFDDVDHRSSISVSPKEHERRTGSSLEDGQQKEAPRTNVSQVTSQA</sequence>
<feature type="transmembrane region" description="Helical" evidence="6">
    <location>
        <begin position="279"/>
        <end position="298"/>
    </location>
</feature>
<feature type="transmembrane region" description="Helical" evidence="6">
    <location>
        <begin position="153"/>
        <end position="175"/>
    </location>
</feature>
<dbReference type="PANTHER" id="PTHR31465">
    <property type="entry name" value="PROTEIN RTA1-RELATED"/>
    <property type="match status" value="1"/>
</dbReference>
<dbReference type="GO" id="GO:0005886">
    <property type="term" value="C:plasma membrane"/>
    <property type="evidence" value="ECO:0007669"/>
    <property type="project" value="TreeGrafter"/>
</dbReference>
<accession>A0A194VLE8</accession>
<evidence type="ECO:0000256" key="2">
    <source>
        <dbReference type="ARBA" id="ARBA00022692"/>
    </source>
</evidence>
<evidence type="ECO:0000256" key="4">
    <source>
        <dbReference type="ARBA" id="ARBA00023136"/>
    </source>
</evidence>
<feature type="transmembrane region" description="Helical" evidence="6">
    <location>
        <begin position="113"/>
        <end position="133"/>
    </location>
</feature>
<evidence type="ECO:0000256" key="5">
    <source>
        <dbReference type="SAM" id="MobiDB-lite"/>
    </source>
</evidence>
<protein>
    <submittedName>
        <fullName evidence="7">Sphingoid long-chain base transporter RSB1</fullName>
    </submittedName>
</protein>
<name>A0A194VLE8_CYTMA</name>
<dbReference type="OrthoDB" id="4521223at2759"/>
<dbReference type="Proteomes" id="UP000078559">
    <property type="component" value="Chromosome 1"/>
</dbReference>
<feature type="transmembrane region" description="Helical" evidence="6">
    <location>
        <begin position="187"/>
        <end position="207"/>
    </location>
</feature>
<gene>
    <name evidence="7" type="ORF">VM1G_00686</name>
</gene>
<keyword evidence="8" id="KW-1185">Reference proteome</keyword>
<organism evidence="7 8">
    <name type="scientific">Cytospora mali</name>
    <name type="common">Apple Valsa canker fungus</name>
    <name type="synonym">Valsa mali</name>
    <dbReference type="NCBI Taxonomy" id="578113"/>
    <lineage>
        <taxon>Eukaryota</taxon>
        <taxon>Fungi</taxon>
        <taxon>Dikarya</taxon>
        <taxon>Ascomycota</taxon>
        <taxon>Pezizomycotina</taxon>
        <taxon>Sordariomycetes</taxon>
        <taxon>Sordariomycetidae</taxon>
        <taxon>Diaporthales</taxon>
        <taxon>Cytosporaceae</taxon>
        <taxon>Cytospora</taxon>
    </lineage>
</organism>
<proteinExistence type="predicted"/>
<evidence type="ECO:0000256" key="1">
    <source>
        <dbReference type="ARBA" id="ARBA00004141"/>
    </source>
</evidence>
<keyword evidence="2 6" id="KW-0812">Transmembrane</keyword>
<dbReference type="EMBL" id="CM003098">
    <property type="protein sequence ID" value="KUI64984.1"/>
    <property type="molecule type" value="Genomic_DNA"/>
</dbReference>
<feature type="compositionally biased region" description="Polar residues" evidence="5">
    <location>
        <begin position="339"/>
        <end position="348"/>
    </location>
</feature>
<dbReference type="PANTHER" id="PTHR31465:SF9">
    <property type="entry name" value="SPHINGOID LONG-CHAIN BASE TRANSPORTER RSB1"/>
    <property type="match status" value="1"/>
</dbReference>
<dbReference type="GO" id="GO:0000324">
    <property type="term" value="C:fungal-type vacuole"/>
    <property type="evidence" value="ECO:0007669"/>
    <property type="project" value="TreeGrafter"/>
</dbReference>
<feature type="transmembrane region" description="Helical" evidence="6">
    <location>
        <begin position="240"/>
        <end position="258"/>
    </location>
</feature>